<protein>
    <submittedName>
        <fullName evidence="4">DUF4062 domain-containing protein</fullName>
    </submittedName>
</protein>
<dbReference type="EMBL" id="RCWJ01000001">
    <property type="protein sequence ID" value="RLQ86334.1"/>
    <property type="molecule type" value="Genomic_DNA"/>
</dbReference>
<dbReference type="InterPro" id="IPR058852">
    <property type="entry name" value="HTH_77"/>
</dbReference>
<dbReference type="Proteomes" id="UP000282460">
    <property type="component" value="Unassembled WGS sequence"/>
</dbReference>
<dbReference type="InterPro" id="IPR002182">
    <property type="entry name" value="NB-ARC"/>
</dbReference>
<dbReference type="PANTHER" id="PTHR47691:SF3">
    <property type="entry name" value="HTH-TYPE TRANSCRIPTIONAL REGULATOR RV0890C-RELATED"/>
    <property type="match status" value="1"/>
</dbReference>
<reference evidence="4 5" key="1">
    <citation type="submission" date="2018-10" db="EMBL/GenBank/DDBJ databases">
        <authorList>
            <person name="Li J."/>
        </authorList>
    </citation>
    <scope>NUCLEOTIDE SEQUENCE [LARGE SCALE GENOMIC DNA]</scope>
    <source>
        <strain evidence="4 5">ZD1-4</strain>
    </source>
</reference>
<evidence type="ECO:0000259" key="3">
    <source>
        <dbReference type="Pfam" id="PF25872"/>
    </source>
</evidence>
<dbReference type="InterPro" id="IPR027417">
    <property type="entry name" value="P-loop_NTPase"/>
</dbReference>
<evidence type="ECO:0000313" key="5">
    <source>
        <dbReference type="Proteomes" id="UP000282460"/>
    </source>
</evidence>
<feature type="domain" description="Winged helix-turn-helix" evidence="3">
    <location>
        <begin position="440"/>
        <end position="514"/>
    </location>
</feature>
<dbReference type="SUPFAM" id="SSF52540">
    <property type="entry name" value="P-loop containing nucleoside triphosphate hydrolases"/>
    <property type="match status" value="1"/>
</dbReference>
<sequence>MDRQPGTIRTPDQRLRIFVSSTLKELAAERVTARAAIERLHLAPVMFELGARPHPPRDLYRAYLAQSDVFVGLYWERYGWVAPGEEVSGLADEYLLAPRSMPKLIYIKESAHREPRLVELLDRIRTDDMASFKYFTEPAEVGEYVEADLAILLAERFALGQVTTVADVDEATTARSGLPAPLTELIGRATELDTVESLLRDPAVRLVTLVGAGGIGKSRLAIAAASHVADAFSGGVCFVDLAPVHDETAVLATIAGALGVRDTGDGSLEEKLVVAIRDRRVLLVLDNFEQVVDSAPRLAALLVSSPGLTVLVTSRTRLRVSAERSFEVGPLRLPVPGRPTTAEHVLAAPSVALFTERARAVKPDFQITDANASAVASLVTRLDGVPLALELAAAKVRLLTPAAMLERLDRLLPFLSGGLRDLPDRQQTLRKTIEWSTQMLGEDEKQLLATLGVFEGGFSLEAAEAVYSPGRGTDTLSVLGTLVDNSLVRQEDRVARSYFSQLVTVREFAREQLEATGRLAEVSELHAEYFSRLGQQAERSLEGPTQREWMSRLADDNANLRATVLYFLSTGDVDRAARFCWTLYVYWWVGGRLGEVRTWMTRVLEADPPVSGFTRAVALYFTRAIGFWEEPAGQVLPGLVESAELFRAEGATSGQALALVSVALARLASDVPDMQGAEDALETSLDLFRKAEDNWGQAMVLVALGRTALLSGNVPAALSRFRGSLALAEEEQDELSETIALHHLGVALAFQGDMDNARTAFESSLTKSARLRHDDGIAYGLEGLIVTAVSSGDIQRAGVLTGAAQKVREETGLYNAPTFAFYQPWVDGVLAGEGAGVFESARAAGRALSLSQAVDYALPPPLAPVNKQSANA</sequence>
<feature type="domain" description="DUF4062" evidence="2">
    <location>
        <begin position="16"/>
        <end position="97"/>
    </location>
</feature>
<dbReference type="RefSeq" id="WP_121658695.1">
    <property type="nucleotide sequence ID" value="NZ_BMEK01000001.1"/>
</dbReference>
<organism evidence="4 5">
    <name type="scientific">Mycetocola zhadangensis</name>
    <dbReference type="NCBI Taxonomy" id="1164595"/>
    <lineage>
        <taxon>Bacteria</taxon>
        <taxon>Bacillati</taxon>
        <taxon>Actinomycetota</taxon>
        <taxon>Actinomycetes</taxon>
        <taxon>Micrococcales</taxon>
        <taxon>Microbacteriaceae</taxon>
        <taxon>Mycetocola</taxon>
    </lineage>
</organism>
<feature type="domain" description="NB-ARC" evidence="1">
    <location>
        <begin position="196"/>
        <end position="317"/>
    </location>
</feature>
<dbReference type="OrthoDB" id="9812579at2"/>
<dbReference type="Pfam" id="PF00931">
    <property type="entry name" value="NB-ARC"/>
    <property type="match status" value="1"/>
</dbReference>
<evidence type="ECO:0000259" key="2">
    <source>
        <dbReference type="Pfam" id="PF13271"/>
    </source>
</evidence>
<dbReference type="Pfam" id="PF13271">
    <property type="entry name" value="DUF4062"/>
    <property type="match status" value="1"/>
</dbReference>
<keyword evidence="5" id="KW-1185">Reference proteome</keyword>
<name>A0A3L7J7D9_9MICO</name>
<dbReference type="Gene3D" id="1.25.40.10">
    <property type="entry name" value="Tetratricopeptide repeat domain"/>
    <property type="match status" value="1"/>
</dbReference>
<dbReference type="PANTHER" id="PTHR47691">
    <property type="entry name" value="REGULATOR-RELATED"/>
    <property type="match status" value="1"/>
</dbReference>
<comment type="caution">
    <text evidence="4">The sequence shown here is derived from an EMBL/GenBank/DDBJ whole genome shotgun (WGS) entry which is preliminary data.</text>
</comment>
<gene>
    <name evidence="4" type="ORF">D9V28_05805</name>
</gene>
<dbReference type="GO" id="GO:0043531">
    <property type="term" value="F:ADP binding"/>
    <property type="evidence" value="ECO:0007669"/>
    <property type="project" value="InterPro"/>
</dbReference>
<evidence type="ECO:0000259" key="1">
    <source>
        <dbReference type="Pfam" id="PF00931"/>
    </source>
</evidence>
<proteinExistence type="predicted"/>
<accession>A0A3L7J7D9</accession>
<dbReference type="InterPro" id="IPR011990">
    <property type="entry name" value="TPR-like_helical_dom_sf"/>
</dbReference>
<dbReference type="PRINTS" id="PR00364">
    <property type="entry name" value="DISEASERSIST"/>
</dbReference>
<dbReference type="AlphaFoldDB" id="A0A3L7J7D9"/>
<dbReference type="SUPFAM" id="SSF48452">
    <property type="entry name" value="TPR-like"/>
    <property type="match status" value="1"/>
</dbReference>
<dbReference type="Pfam" id="PF25872">
    <property type="entry name" value="HTH_77"/>
    <property type="match status" value="1"/>
</dbReference>
<dbReference type="Gene3D" id="3.40.50.300">
    <property type="entry name" value="P-loop containing nucleotide triphosphate hydrolases"/>
    <property type="match status" value="1"/>
</dbReference>
<evidence type="ECO:0000313" key="4">
    <source>
        <dbReference type="EMBL" id="RLQ86334.1"/>
    </source>
</evidence>
<dbReference type="InterPro" id="IPR025139">
    <property type="entry name" value="DUF4062"/>
</dbReference>